<evidence type="ECO:0000259" key="1">
    <source>
        <dbReference type="PROSITE" id="PS51178"/>
    </source>
</evidence>
<dbReference type="Gene3D" id="3.30.10.20">
    <property type="match status" value="1"/>
</dbReference>
<sequence length="101" mass="10344">TKTPTGTPSGSPTPTVAKKRVPKVVGMKFLDAQEIILSMGFEVDLDDQTTTTAGLRCGTVKATSPKGGTEAEEGAQVTLVVVDSPCTPGSPSPTPSATQKR</sequence>
<name>A0A4R4NJL2_9ACTN</name>
<reference evidence="2 3" key="1">
    <citation type="submission" date="2019-02" db="EMBL/GenBank/DDBJ databases">
        <title>Draft genome sequences of novel Actinobacteria.</title>
        <authorList>
            <person name="Sahin N."/>
            <person name="Ay H."/>
            <person name="Saygin H."/>
        </authorList>
    </citation>
    <scope>NUCLEOTIDE SEQUENCE [LARGE SCALE GENOMIC DNA]</scope>
    <source>
        <strain evidence="2 3">KC201</strain>
    </source>
</reference>
<dbReference type="AlphaFoldDB" id="A0A4R4NJL2"/>
<keyword evidence="3" id="KW-1185">Reference proteome</keyword>
<dbReference type="InterPro" id="IPR005543">
    <property type="entry name" value="PASTA_dom"/>
</dbReference>
<feature type="domain" description="PASTA" evidence="1">
    <location>
        <begin position="15"/>
        <end position="83"/>
    </location>
</feature>
<organism evidence="2 3">
    <name type="scientific">Nonomuraea longispora</name>
    <dbReference type="NCBI Taxonomy" id="1848320"/>
    <lineage>
        <taxon>Bacteria</taxon>
        <taxon>Bacillati</taxon>
        <taxon>Actinomycetota</taxon>
        <taxon>Actinomycetes</taxon>
        <taxon>Streptosporangiales</taxon>
        <taxon>Streptosporangiaceae</taxon>
        <taxon>Nonomuraea</taxon>
    </lineage>
</organism>
<dbReference type="SMART" id="SM00740">
    <property type="entry name" value="PASTA"/>
    <property type="match status" value="1"/>
</dbReference>
<evidence type="ECO:0000313" key="3">
    <source>
        <dbReference type="Proteomes" id="UP000295157"/>
    </source>
</evidence>
<dbReference type="CDD" id="cd06577">
    <property type="entry name" value="PASTA_pknB"/>
    <property type="match status" value="1"/>
</dbReference>
<accession>A0A4R4NJL2</accession>
<feature type="non-terminal residue" evidence="2">
    <location>
        <position position="1"/>
    </location>
</feature>
<dbReference type="EMBL" id="SMJZ01000019">
    <property type="protein sequence ID" value="TDC09265.1"/>
    <property type="molecule type" value="Genomic_DNA"/>
</dbReference>
<dbReference type="Proteomes" id="UP000295157">
    <property type="component" value="Unassembled WGS sequence"/>
</dbReference>
<proteinExistence type="predicted"/>
<dbReference type="PROSITE" id="PS51178">
    <property type="entry name" value="PASTA"/>
    <property type="match status" value="1"/>
</dbReference>
<evidence type="ECO:0000313" key="2">
    <source>
        <dbReference type="EMBL" id="TDC09265.1"/>
    </source>
</evidence>
<gene>
    <name evidence="2" type="ORF">E1267_08135</name>
</gene>
<dbReference type="RefSeq" id="WP_132331379.1">
    <property type="nucleotide sequence ID" value="NZ_SMJZ01000019.1"/>
</dbReference>
<comment type="caution">
    <text evidence="2">The sequence shown here is derived from an EMBL/GenBank/DDBJ whole genome shotgun (WGS) entry which is preliminary data.</text>
</comment>
<protein>
    <submittedName>
        <fullName evidence="2">PASTA domain-containing protein</fullName>
    </submittedName>
</protein>
<dbReference type="Pfam" id="PF03793">
    <property type="entry name" value="PASTA"/>
    <property type="match status" value="1"/>
</dbReference>